<reference evidence="3" key="2">
    <citation type="submission" date="2024-10" db="UniProtKB">
        <authorList>
            <consortium name="EnsemblProtists"/>
        </authorList>
    </citation>
    <scope>IDENTIFICATION</scope>
</reference>
<dbReference type="PANTHER" id="PTHR11206">
    <property type="entry name" value="MULTIDRUG RESISTANCE PROTEIN"/>
    <property type="match status" value="1"/>
</dbReference>
<protein>
    <submittedName>
        <fullName evidence="3">Uncharacterized protein</fullName>
    </submittedName>
</protein>
<evidence type="ECO:0000313" key="3">
    <source>
        <dbReference type="EnsemblProtists" id="EOD12122"/>
    </source>
</evidence>
<feature type="transmembrane region" description="Helical" evidence="2">
    <location>
        <begin position="161"/>
        <end position="183"/>
    </location>
</feature>
<proteinExistence type="inferred from homology"/>
<reference evidence="4" key="1">
    <citation type="journal article" date="2013" name="Nature">
        <title>Pan genome of the phytoplankton Emiliania underpins its global distribution.</title>
        <authorList>
            <person name="Read B.A."/>
            <person name="Kegel J."/>
            <person name="Klute M.J."/>
            <person name="Kuo A."/>
            <person name="Lefebvre S.C."/>
            <person name="Maumus F."/>
            <person name="Mayer C."/>
            <person name="Miller J."/>
            <person name="Monier A."/>
            <person name="Salamov A."/>
            <person name="Young J."/>
            <person name="Aguilar M."/>
            <person name="Claverie J.M."/>
            <person name="Frickenhaus S."/>
            <person name="Gonzalez K."/>
            <person name="Herman E.K."/>
            <person name="Lin Y.C."/>
            <person name="Napier J."/>
            <person name="Ogata H."/>
            <person name="Sarno A.F."/>
            <person name="Shmutz J."/>
            <person name="Schroeder D."/>
            <person name="de Vargas C."/>
            <person name="Verret F."/>
            <person name="von Dassow P."/>
            <person name="Valentin K."/>
            <person name="Van de Peer Y."/>
            <person name="Wheeler G."/>
            <person name="Dacks J.B."/>
            <person name="Delwiche C.F."/>
            <person name="Dyhrman S.T."/>
            <person name="Glockner G."/>
            <person name="John U."/>
            <person name="Richards T."/>
            <person name="Worden A.Z."/>
            <person name="Zhang X."/>
            <person name="Grigoriev I.V."/>
            <person name="Allen A.E."/>
            <person name="Bidle K."/>
            <person name="Borodovsky M."/>
            <person name="Bowler C."/>
            <person name="Brownlee C."/>
            <person name="Cock J.M."/>
            <person name="Elias M."/>
            <person name="Gladyshev V.N."/>
            <person name="Groth M."/>
            <person name="Guda C."/>
            <person name="Hadaegh A."/>
            <person name="Iglesias-Rodriguez M.D."/>
            <person name="Jenkins J."/>
            <person name="Jones B.M."/>
            <person name="Lawson T."/>
            <person name="Leese F."/>
            <person name="Lindquist E."/>
            <person name="Lobanov A."/>
            <person name="Lomsadze A."/>
            <person name="Malik S.B."/>
            <person name="Marsh M.E."/>
            <person name="Mackinder L."/>
            <person name="Mock T."/>
            <person name="Mueller-Roeber B."/>
            <person name="Pagarete A."/>
            <person name="Parker M."/>
            <person name="Probert I."/>
            <person name="Quesneville H."/>
            <person name="Raines C."/>
            <person name="Rensing S.A."/>
            <person name="Riano-Pachon D.M."/>
            <person name="Richier S."/>
            <person name="Rokitta S."/>
            <person name="Shiraiwa Y."/>
            <person name="Soanes D.M."/>
            <person name="van der Giezen M."/>
            <person name="Wahlund T.M."/>
            <person name="Williams B."/>
            <person name="Wilson W."/>
            <person name="Wolfe G."/>
            <person name="Wurch L.L."/>
        </authorList>
    </citation>
    <scope>NUCLEOTIDE SEQUENCE</scope>
</reference>
<sequence>MPKVAAEETARLHPAVSAFRIRASDLRHLLRLTLPIMASSMLTFLLTVVDLLFVGRLGTHELAAAALANTVWNTVALPLQGCASALDTLLSQAHGAGQHAAFQTWTQTGTLLILLLGIPFAAILLLAEPLLLAIRERGLAWGVPPYLAFLSLAKHLQAQEVVLPLVAIAALANAANAAANWWLIHRLGLGLAGAPLATSLSRWAQLLLLLLYSAAARKRLAPPLPGCLPEPAPLPRLAARFFSLGMRFFSLGGPGALMLALEAWAFDLSTLLAGYLGQTSLDAHVLLLNVCSFTFMSFPFAVGVAASIRLLARRQLGLLFTDDDEVVAAVAGIVAIAALFQISDGLQAAHAANAGVMRGMGRQRLVAGLNLVGFWLIGLPLGASLTFAARVGVAGLWWGLAAGLTCVAGFGAAVVGMCAVGSGDTPAASTSTVSEQC</sequence>
<comment type="similarity">
    <text evidence="1">Belongs to the multi antimicrobial extrusion (MATE) (TC 2.A.66.1) family.</text>
</comment>
<feature type="transmembrane region" description="Helical" evidence="2">
    <location>
        <begin position="189"/>
        <end position="212"/>
    </location>
</feature>
<keyword evidence="2" id="KW-1133">Transmembrane helix</keyword>
<dbReference type="Pfam" id="PF01554">
    <property type="entry name" value="MatE"/>
    <property type="match status" value="1"/>
</dbReference>
<feature type="transmembrane region" description="Helical" evidence="2">
    <location>
        <begin position="286"/>
        <end position="312"/>
    </location>
</feature>
<feature type="transmembrane region" description="Helical" evidence="2">
    <location>
        <begin position="244"/>
        <end position="266"/>
    </location>
</feature>
<dbReference type="OMA" id="WFFVWKL"/>
<dbReference type="RefSeq" id="XP_005764551.1">
    <property type="nucleotide sequence ID" value="XM_005764494.1"/>
</dbReference>
<feature type="transmembrane region" description="Helical" evidence="2">
    <location>
        <begin position="365"/>
        <end position="389"/>
    </location>
</feature>
<dbReference type="Proteomes" id="UP000013827">
    <property type="component" value="Unassembled WGS sequence"/>
</dbReference>
<dbReference type="GeneID" id="17258243"/>
<keyword evidence="2" id="KW-0812">Transmembrane</keyword>
<keyword evidence="4" id="KW-1185">Reference proteome</keyword>
<keyword evidence="2" id="KW-0472">Membrane</keyword>
<accession>A0A0D3ILI7</accession>
<dbReference type="KEGG" id="ehx:EMIHUDRAFT_213895"/>
<feature type="transmembrane region" description="Helical" evidence="2">
    <location>
        <begin position="395"/>
        <end position="420"/>
    </location>
</feature>
<dbReference type="GO" id="GO:0016020">
    <property type="term" value="C:membrane"/>
    <property type="evidence" value="ECO:0007669"/>
    <property type="project" value="InterPro"/>
</dbReference>
<organism evidence="3 4">
    <name type="scientific">Emiliania huxleyi (strain CCMP1516)</name>
    <dbReference type="NCBI Taxonomy" id="280463"/>
    <lineage>
        <taxon>Eukaryota</taxon>
        <taxon>Haptista</taxon>
        <taxon>Haptophyta</taxon>
        <taxon>Prymnesiophyceae</taxon>
        <taxon>Isochrysidales</taxon>
        <taxon>Noelaerhabdaceae</taxon>
        <taxon>Emiliania</taxon>
    </lineage>
</organism>
<dbReference type="GO" id="GO:0015297">
    <property type="term" value="F:antiporter activity"/>
    <property type="evidence" value="ECO:0007669"/>
    <property type="project" value="InterPro"/>
</dbReference>
<evidence type="ECO:0000256" key="1">
    <source>
        <dbReference type="ARBA" id="ARBA00010199"/>
    </source>
</evidence>
<dbReference type="GO" id="GO:0042910">
    <property type="term" value="F:xenobiotic transmembrane transporter activity"/>
    <property type="evidence" value="ECO:0007669"/>
    <property type="project" value="InterPro"/>
</dbReference>
<dbReference type="EnsemblProtists" id="EOD12122">
    <property type="protein sequence ID" value="EOD12122"/>
    <property type="gene ID" value="EMIHUDRAFT_213895"/>
</dbReference>
<feature type="transmembrane region" description="Helical" evidence="2">
    <location>
        <begin position="111"/>
        <end position="134"/>
    </location>
</feature>
<evidence type="ECO:0000256" key="2">
    <source>
        <dbReference type="SAM" id="Phobius"/>
    </source>
</evidence>
<name>A0A0D3ILI7_EMIH1</name>
<feature type="transmembrane region" description="Helical" evidence="2">
    <location>
        <begin position="29"/>
        <end position="53"/>
    </location>
</feature>
<dbReference type="eggNOG" id="KOG1347">
    <property type="taxonomic scope" value="Eukaryota"/>
</dbReference>
<dbReference type="InterPro" id="IPR002528">
    <property type="entry name" value="MATE_fam"/>
</dbReference>
<dbReference type="STRING" id="2903.R1BQZ3"/>
<dbReference type="PaxDb" id="2903-EOD12122"/>
<dbReference type="HOGENOM" id="CLU_012893_1_3_1"/>
<dbReference type="AlphaFoldDB" id="A0A0D3ILI7"/>
<evidence type="ECO:0000313" key="4">
    <source>
        <dbReference type="Proteomes" id="UP000013827"/>
    </source>
</evidence>